<evidence type="ECO:0000313" key="2">
    <source>
        <dbReference type="Proteomes" id="UP001165289"/>
    </source>
</evidence>
<comment type="caution">
    <text evidence="1">The sequence shown here is derived from an EMBL/GenBank/DDBJ whole genome shotgun (WGS) entry which is preliminary data.</text>
</comment>
<protein>
    <submittedName>
        <fullName evidence="1">Uncharacterized protein</fullName>
    </submittedName>
</protein>
<gene>
    <name evidence="1" type="ORF">LOD99_3161</name>
</gene>
<evidence type="ECO:0000313" key="1">
    <source>
        <dbReference type="EMBL" id="KAI6653985.1"/>
    </source>
</evidence>
<sequence length="112" mass="12603">MGFTVKLEKSVTIPTQSLVPLKLRIYTVEMAIHIPVSTLLTIREASTEVEDQVFLHTPNSPNHSGLPHQTRGYSHSPLHYRGLQGVAADLLRRNPSNYNHAISLQHEEIEDL</sequence>
<dbReference type="EMBL" id="JAKMXF010000244">
    <property type="protein sequence ID" value="KAI6653985.1"/>
    <property type="molecule type" value="Genomic_DNA"/>
</dbReference>
<name>A0AAV7JYW8_9METZ</name>
<accession>A0AAV7JYW8</accession>
<organism evidence="1 2">
    <name type="scientific">Oopsacas minuta</name>
    <dbReference type="NCBI Taxonomy" id="111878"/>
    <lineage>
        <taxon>Eukaryota</taxon>
        <taxon>Metazoa</taxon>
        <taxon>Porifera</taxon>
        <taxon>Hexactinellida</taxon>
        <taxon>Hexasterophora</taxon>
        <taxon>Lyssacinosida</taxon>
        <taxon>Leucopsacidae</taxon>
        <taxon>Oopsacas</taxon>
    </lineage>
</organism>
<reference evidence="1 2" key="1">
    <citation type="journal article" date="2023" name="BMC Biol.">
        <title>The compact genome of the sponge Oopsacas minuta (Hexactinellida) is lacking key metazoan core genes.</title>
        <authorList>
            <person name="Santini S."/>
            <person name="Schenkelaars Q."/>
            <person name="Jourda C."/>
            <person name="Duchesne M."/>
            <person name="Belahbib H."/>
            <person name="Rocher C."/>
            <person name="Selva M."/>
            <person name="Riesgo A."/>
            <person name="Vervoort M."/>
            <person name="Leys S.P."/>
            <person name="Kodjabachian L."/>
            <person name="Le Bivic A."/>
            <person name="Borchiellini C."/>
            <person name="Claverie J.M."/>
            <person name="Renard E."/>
        </authorList>
    </citation>
    <scope>NUCLEOTIDE SEQUENCE [LARGE SCALE GENOMIC DNA]</scope>
    <source>
        <strain evidence="1">SPO-2</strain>
    </source>
</reference>
<dbReference type="Proteomes" id="UP001165289">
    <property type="component" value="Unassembled WGS sequence"/>
</dbReference>
<proteinExistence type="predicted"/>
<dbReference type="AlphaFoldDB" id="A0AAV7JYW8"/>
<keyword evidence="2" id="KW-1185">Reference proteome</keyword>